<evidence type="ECO:0000256" key="2">
    <source>
        <dbReference type="ARBA" id="ARBA00022603"/>
    </source>
</evidence>
<evidence type="ECO:0000256" key="1">
    <source>
        <dbReference type="ARBA" id="ARBA00010396"/>
    </source>
</evidence>
<evidence type="ECO:0000256" key="4">
    <source>
        <dbReference type="ARBA" id="ARBA00022691"/>
    </source>
</evidence>
<gene>
    <name evidence="5" type="primary">Mettl15</name>
</gene>
<dbReference type="PIRSF" id="PIRSF004486">
    <property type="entry name" value="MraW"/>
    <property type="match status" value="1"/>
</dbReference>
<dbReference type="SUPFAM" id="SSF53335">
    <property type="entry name" value="S-adenosyl-L-methionine-dependent methyltransferases"/>
    <property type="match status" value="1"/>
</dbReference>
<evidence type="ECO:0000313" key="5">
    <source>
        <dbReference type="EMBL" id="CAB3263767.1"/>
    </source>
</evidence>
<dbReference type="Gene3D" id="1.10.150.170">
    <property type="entry name" value="Putative methyltransferase TM0872, insert domain"/>
    <property type="match status" value="1"/>
</dbReference>
<comment type="similarity">
    <text evidence="1">Belongs to the methyltransferase superfamily. RsmH family.</text>
</comment>
<dbReference type="InterPro" id="IPR029063">
    <property type="entry name" value="SAM-dependent_MTases_sf"/>
</dbReference>
<accession>A0A6F9DJZ2</accession>
<dbReference type="PANTHER" id="PTHR11265:SF0">
    <property type="entry name" value="12S RRNA N4-METHYLCYTIDINE METHYLTRANSFERASE"/>
    <property type="match status" value="1"/>
</dbReference>
<keyword evidence="4" id="KW-0949">S-adenosyl-L-methionine</keyword>
<sequence length="353" mass="39188">MLRRKSLAIGLRALHSATSVSAKHPKPLHIPVLLEEVLENLNLNDQSMVLDLTFGAGGHSEEVLKRYSKSHVFALDRDEQAFSLAKEMSAKYSQRLTPMLGKFSELHELLQAAGLSYGEINAAIIDPGCSSMQFDEPGRGFSLAYDGPLDMRMDGNRNTNQPTAADVVNHLSEEEIDMILLKYGDERLSKKIARSIVENRPIHTTKALAEAVGNAFSYRSHMIGTDAIGRRRHAATKTFMALRIFVNDEINELHSGITTVGRYLSDKGRLAIITFHPNEDRLVKQALNVKDFVKLPTCENSETKTLGRNAIWTNLHKGVILPCKAEIQNNTRARSAKLRVAVKNMTTDASVKS</sequence>
<dbReference type="SUPFAM" id="SSF81799">
    <property type="entry name" value="Putative methyltransferase TM0872, insert domain"/>
    <property type="match status" value="1"/>
</dbReference>
<dbReference type="PANTHER" id="PTHR11265">
    <property type="entry name" value="S-ADENOSYL-METHYLTRANSFERASE MRAW"/>
    <property type="match status" value="1"/>
</dbReference>
<evidence type="ECO:0000256" key="3">
    <source>
        <dbReference type="ARBA" id="ARBA00022679"/>
    </source>
</evidence>
<proteinExistence type="evidence at transcript level"/>
<dbReference type="GO" id="GO:0070475">
    <property type="term" value="P:rRNA base methylation"/>
    <property type="evidence" value="ECO:0007669"/>
    <property type="project" value="TreeGrafter"/>
</dbReference>
<dbReference type="GO" id="GO:0071424">
    <property type="term" value="F:rRNA (cytosine-N4-)-methyltransferase activity"/>
    <property type="evidence" value="ECO:0007669"/>
    <property type="project" value="TreeGrafter"/>
</dbReference>
<dbReference type="HAMAP" id="MF_01007">
    <property type="entry name" value="16SrRNA_methyltr_H"/>
    <property type="match status" value="1"/>
</dbReference>
<keyword evidence="3 5" id="KW-0808">Transferase</keyword>
<dbReference type="Gene3D" id="3.40.50.150">
    <property type="entry name" value="Vaccinia Virus protein VP39"/>
    <property type="match status" value="1"/>
</dbReference>
<protein>
    <submittedName>
        <fullName evidence="5">Probable methyltransferase-like protein 15</fullName>
    </submittedName>
</protein>
<dbReference type="InterPro" id="IPR023397">
    <property type="entry name" value="SAM-dep_MeTrfase_MraW_recog"/>
</dbReference>
<dbReference type="InterPro" id="IPR002903">
    <property type="entry name" value="RsmH"/>
</dbReference>
<dbReference type="AlphaFoldDB" id="A0A6F9DJZ2"/>
<keyword evidence="2 5" id="KW-0489">Methyltransferase</keyword>
<reference evidence="5" key="1">
    <citation type="submission" date="2020-04" db="EMBL/GenBank/DDBJ databases">
        <authorList>
            <person name="Neveu A P."/>
        </authorList>
    </citation>
    <scope>NUCLEOTIDE SEQUENCE</scope>
    <source>
        <tissue evidence="5">Whole embryo</tissue>
    </source>
</reference>
<dbReference type="NCBIfam" id="TIGR00006">
    <property type="entry name" value="16S rRNA (cytosine(1402)-N(4))-methyltransferase RsmH"/>
    <property type="match status" value="1"/>
</dbReference>
<dbReference type="Pfam" id="PF01795">
    <property type="entry name" value="Methyltransf_5"/>
    <property type="match status" value="1"/>
</dbReference>
<organism evidence="5">
    <name type="scientific">Phallusia mammillata</name>
    <dbReference type="NCBI Taxonomy" id="59560"/>
    <lineage>
        <taxon>Eukaryota</taxon>
        <taxon>Metazoa</taxon>
        <taxon>Chordata</taxon>
        <taxon>Tunicata</taxon>
        <taxon>Ascidiacea</taxon>
        <taxon>Phlebobranchia</taxon>
        <taxon>Ascidiidae</taxon>
        <taxon>Phallusia</taxon>
    </lineage>
</organism>
<name>A0A6F9DJZ2_9ASCI</name>
<dbReference type="EMBL" id="LR787905">
    <property type="protein sequence ID" value="CAB3263767.1"/>
    <property type="molecule type" value="mRNA"/>
</dbReference>